<dbReference type="EMBL" id="BCMS01000001">
    <property type="protein sequence ID" value="GAQ20516.1"/>
    <property type="molecule type" value="Genomic_DNA"/>
</dbReference>
<protein>
    <submittedName>
        <fullName evidence="1">Uncharacterized protein</fullName>
    </submittedName>
</protein>
<dbReference type="Proteomes" id="UP000056209">
    <property type="component" value="Unassembled WGS sequence"/>
</dbReference>
<comment type="caution">
    <text evidence="1">The sequence shown here is derived from an EMBL/GenBank/DDBJ whole genome shotgun (WGS) entry which is preliminary data.</text>
</comment>
<accession>A0A100HGY6</accession>
<sequence length="134" mass="14592">MIVETKLLGRRTPFERRPIALTGDTHTLESLLTALVEHELAAYHERQSGVGVLRVLTERELADAALTGRVAIAPQDRAATVAPEDAVRTALTAFRDGLYYVFLDDEQLTDLSAPVTLRPDSTLLLLRLTALAGG</sequence>
<proteinExistence type="predicted"/>
<reference evidence="2" key="1">
    <citation type="submission" date="2015-11" db="EMBL/GenBank/DDBJ databases">
        <title>Draft Genome Sequence of the Radioresistant Bacterium Deinococcus grandis, Isolated from Freshwater Fish in Japan.</title>
        <authorList>
            <person name="Satoh K."/>
            <person name="Onodera T."/>
            <person name="Omoso K."/>
            <person name="Takeda-Yano K."/>
            <person name="Katayama T."/>
            <person name="Oono Y."/>
            <person name="Narumi I."/>
        </authorList>
    </citation>
    <scope>NUCLEOTIDE SEQUENCE [LARGE SCALE GENOMIC DNA]</scope>
    <source>
        <strain evidence="2">ATCC 43672</strain>
    </source>
</reference>
<dbReference type="AlphaFoldDB" id="A0A100HGY6"/>
<evidence type="ECO:0000313" key="1">
    <source>
        <dbReference type="EMBL" id="GAQ20516.1"/>
    </source>
</evidence>
<organism evidence="1 2">
    <name type="scientific">Deinococcus grandis</name>
    <dbReference type="NCBI Taxonomy" id="57498"/>
    <lineage>
        <taxon>Bacteria</taxon>
        <taxon>Thermotogati</taxon>
        <taxon>Deinococcota</taxon>
        <taxon>Deinococci</taxon>
        <taxon>Deinococcales</taxon>
        <taxon>Deinococcaceae</taxon>
        <taxon>Deinococcus</taxon>
    </lineage>
</organism>
<evidence type="ECO:0000313" key="2">
    <source>
        <dbReference type="Proteomes" id="UP000056209"/>
    </source>
</evidence>
<dbReference type="RefSeq" id="WP_236704637.1">
    <property type="nucleotide sequence ID" value="NZ_BCMS01000001.1"/>
</dbReference>
<gene>
    <name evidence="1" type="ORF">DEIGR_100543</name>
</gene>
<name>A0A100HGY6_9DEIO</name>
<keyword evidence="2" id="KW-1185">Reference proteome</keyword>